<accession>A0A5M9JMV4</accession>
<gene>
    <name evidence="1" type="ORF">EYC84_002848</name>
</gene>
<dbReference type="EMBL" id="VICG01000007">
    <property type="protein sequence ID" value="KAA8570591.1"/>
    <property type="molecule type" value="Genomic_DNA"/>
</dbReference>
<protein>
    <submittedName>
        <fullName evidence="1">Uncharacterized protein</fullName>
    </submittedName>
</protein>
<reference evidence="1 2" key="1">
    <citation type="submission" date="2019-06" db="EMBL/GenBank/DDBJ databases">
        <title>Genome Sequence of the Brown Rot Fungal Pathogen Monilinia fructicola.</title>
        <authorList>
            <person name="De Miccolis Angelini R.M."/>
            <person name="Landi L."/>
            <person name="Abate D."/>
            <person name="Pollastro S."/>
            <person name="Romanazzi G."/>
            <person name="Faretra F."/>
        </authorList>
    </citation>
    <scope>NUCLEOTIDE SEQUENCE [LARGE SCALE GENOMIC DNA]</scope>
    <source>
        <strain evidence="1 2">Mfrc123</strain>
    </source>
</reference>
<name>A0A5M9JMV4_MONFR</name>
<proteinExistence type="predicted"/>
<dbReference type="Proteomes" id="UP000322873">
    <property type="component" value="Unassembled WGS sequence"/>
</dbReference>
<comment type="caution">
    <text evidence="1">The sequence shown here is derived from an EMBL/GenBank/DDBJ whole genome shotgun (WGS) entry which is preliminary data.</text>
</comment>
<keyword evidence="2" id="KW-1185">Reference proteome</keyword>
<organism evidence="1 2">
    <name type="scientific">Monilinia fructicola</name>
    <name type="common">Brown rot fungus</name>
    <name type="synonym">Ciboria fructicola</name>
    <dbReference type="NCBI Taxonomy" id="38448"/>
    <lineage>
        <taxon>Eukaryota</taxon>
        <taxon>Fungi</taxon>
        <taxon>Dikarya</taxon>
        <taxon>Ascomycota</taxon>
        <taxon>Pezizomycotina</taxon>
        <taxon>Leotiomycetes</taxon>
        <taxon>Helotiales</taxon>
        <taxon>Sclerotiniaceae</taxon>
        <taxon>Monilinia</taxon>
    </lineage>
</organism>
<evidence type="ECO:0000313" key="2">
    <source>
        <dbReference type="Proteomes" id="UP000322873"/>
    </source>
</evidence>
<sequence>MSENEDLISSFASLLTIRCYSSASTAVALGGQAERHSLPPSPSHNIFYDYTSTALLSPSLYPSISIAQHLSRNKFSPTLCCIQKVVFLLYLLLRTTPPVVVLQYLLLRTTPSVVVLQHILFRTTPSVVVLQHLLFKNNSNTFLMLSFANHFYTFFCSRVKAAL</sequence>
<dbReference type="AlphaFoldDB" id="A0A5M9JMV4"/>
<evidence type="ECO:0000313" key="1">
    <source>
        <dbReference type="EMBL" id="KAA8570591.1"/>
    </source>
</evidence>